<dbReference type="GO" id="GO:0030789">
    <property type="term" value="F:precorrin-3B C17-methyltransferase activity"/>
    <property type="evidence" value="ECO:0007669"/>
    <property type="project" value="UniProtKB-EC"/>
</dbReference>
<dbReference type="OrthoDB" id="9772960at2"/>
<dbReference type="InterPro" id="IPR038029">
    <property type="entry name" value="GbiG_N_sf"/>
</dbReference>
<keyword evidence="5" id="KW-0949">S-adenosyl-L-methionine</keyword>
<keyword evidence="3 8" id="KW-0489">Methyltransferase</keyword>
<dbReference type="AlphaFoldDB" id="A0A5M6ID46"/>
<comment type="pathway">
    <text evidence="1">Cofactor biosynthesis; adenosylcobalamin biosynthesis.</text>
</comment>
<keyword evidence="2" id="KW-0169">Cobalamin biosynthesis</keyword>
<dbReference type="InterPro" id="IPR006363">
    <property type="entry name" value="Cbl_synth_CobJ/CibH_dom"/>
</dbReference>
<dbReference type="Gene3D" id="3.40.1010.10">
    <property type="entry name" value="Cobalt-precorrin-4 Transmethylase, Domain 1"/>
    <property type="match status" value="1"/>
</dbReference>
<dbReference type="Pfam" id="PF11760">
    <property type="entry name" value="CbiG_N"/>
    <property type="match status" value="1"/>
</dbReference>
<dbReference type="NCBIfam" id="TIGR01466">
    <property type="entry name" value="cobJ_cbiH"/>
    <property type="match status" value="1"/>
</dbReference>
<dbReference type="UniPathway" id="UPA00148"/>
<dbReference type="InterPro" id="IPR014777">
    <property type="entry name" value="4pyrrole_Mease_sub1"/>
</dbReference>
<dbReference type="RefSeq" id="WP_150061709.1">
    <property type="nucleotide sequence ID" value="NZ_JACHII010000007.1"/>
</dbReference>
<name>A0A5M6ID46_9PROT</name>
<organism evidence="8 9">
    <name type="scientific">Roseospira marina</name>
    <dbReference type="NCBI Taxonomy" id="140057"/>
    <lineage>
        <taxon>Bacteria</taxon>
        <taxon>Pseudomonadati</taxon>
        <taxon>Pseudomonadota</taxon>
        <taxon>Alphaproteobacteria</taxon>
        <taxon>Rhodospirillales</taxon>
        <taxon>Rhodospirillaceae</taxon>
        <taxon>Roseospira</taxon>
    </lineage>
</organism>
<evidence type="ECO:0000313" key="9">
    <source>
        <dbReference type="Proteomes" id="UP000324065"/>
    </source>
</evidence>
<dbReference type="InterPro" id="IPR000878">
    <property type="entry name" value="4pyrrol_Mease"/>
</dbReference>
<dbReference type="EC" id="2.1.1.131" evidence="8"/>
<sequence length="596" mass="62572">MTDGTDTPAAIVILGQRSLDTARRIQALLPEGTRIHGLAGRVEGADVAYEGFGETLRGLHRDGVPLIALCASGIVIRALAPLLQNKRLEPPVLAVAEDGSAVVPLLGGLHGVNALARRIGAALDVVPAITTTGDVRFSVTLEAPPAGYVARDPGASKAFMSDLLGGASVRLEGEAPWLAESRLPFTPDGDRCIRVSPDDRDAAPGDLVFHPKTVVVAVAGQGDDLAESVPAALAAAVLAPKAVAAVLAPRAAMARPDLHRLAVSLDAPVRFVAEASDPTALVAGAVPEGDRDRPLWADGPVALAVARTPEAVRPVGHPRGHLAVVGLGPGSPDLLAPAAREVLRRADHWIGYETYIRMAERLVGTARPDQAVHASDNRVEMDRARHALALAADGARVAVISSGDPGIFAMATAVMEALHAGDDPAWQGVALEMVPGITAAQAAAARIGAPLGHDFCILSLSDNLKPLDVILERLEYAARADLAMALYNPVSKARPWQLGQALDRLRTVRGPETPVVLARDVARPDEAVRVTTLGAVRPEDADMRTVILIGSSATQTVPRALAERLWVYSPRWYARESDPASVQRSPAVMNPMTRSR</sequence>
<dbReference type="SUPFAM" id="SSF159672">
    <property type="entry name" value="CbiG N-terminal domain-like"/>
    <property type="match status" value="1"/>
</dbReference>
<dbReference type="InterPro" id="IPR051810">
    <property type="entry name" value="Precorrin_MeTrfase"/>
</dbReference>
<feature type="domain" description="Tetrapyrrole methylase" evidence="6">
    <location>
        <begin position="322"/>
        <end position="535"/>
    </location>
</feature>
<dbReference type="Pfam" id="PF00590">
    <property type="entry name" value="TP_methylase"/>
    <property type="match status" value="1"/>
</dbReference>
<dbReference type="Gene3D" id="3.40.50.11220">
    <property type="match status" value="1"/>
</dbReference>
<keyword evidence="4 8" id="KW-0808">Transferase</keyword>
<evidence type="ECO:0000256" key="4">
    <source>
        <dbReference type="ARBA" id="ARBA00022679"/>
    </source>
</evidence>
<dbReference type="PANTHER" id="PTHR47036:SF1">
    <property type="entry name" value="COBALT-FACTOR III C(17)-METHYLTRANSFERASE-RELATED"/>
    <property type="match status" value="1"/>
</dbReference>
<dbReference type="InterPro" id="IPR021744">
    <property type="entry name" value="CbiG_N"/>
</dbReference>
<dbReference type="InterPro" id="IPR014776">
    <property type="entry name" value="4pyrrole_Mease_sub2"/>
</dbReference>
<dbReference type="EMBL" id="VWPJ01000005">
    <property type="protein sequence ID" value="KAA5606186.1"/>
    <property type="molecule type" value="Genomic_DNA"/>
</dbReference>
<evidence type="ECO:0000259" key="6">
    <source>
        <dbReference type="Pfam" id="PF00590"/>
    </source>
</evidence>
<evidence type="ECO:0000313" key="8">
    <source>
        <dbReference type="EMBL" id="KAA5606186.1"/>
    </source>
</evidence>
<evidence type="ECO:0000256" key="2">
    <source>
        <dbReference type="ARBA" id="ARBA00022573"/>
    </source>
</evidence>
<comment type="caution">
    <text evidence="8">The sequence shown here is derived from an EMBL/GenBank/DDBJ whole genome shotgun (WGS) entry which is preliminary data.</text>
</comment>
<keyword evidence="9" id="KW-1185">Reference proteome</keyword>
<accession>A0A5M6ID46</accession>
<dbReference type="GO" id="GO:0032259">
    <property type="term" value="P:methylation"/>
    <property type="evidence" value="ECO:0007669"/>
    <property type="project" value="UniProtKB-KW"/>
</dbReference>
<proteinExistence type="predicted"/>
<dbReference type="SUPFAM" id="SSF53790">
    <property type="entry name" value="Tetrapyrrole methylase"/>
    <property type="match status" value="1"/>
</dbReference>
<evidence type="ECO:0000256" key="5">
    <source>
        <dbReference type="ARBA" id="ARBA00022691"/>
    </source>
</evidence>
<gene>
    <name evidence="8" type="primary">cobJ</name>
    <name evidence="8" type="ORF">F1188_07100</name>
</gene>
<reference evidence="8 9" key="1">
    <citation type="submission" date="2019-09" db="EMBL/GenBank/DDBJ databases">
        <title>Genome sequence of Roseospira marina, one of the more divergent members of the non-sulfur purple photosynthetic bacterial family, the Rhodospirillaceae.</title>
        <authorList>
            <person name="Meyer T."/>
            <person name="Kyndt J."/>
        </authorList>
    </citation>
    <scope>NUCLEOTIDE SEQUENCE [LARGE SCALE GENOMIC DNA]</scope>
    <source>
        <strain evidence="8 9">DSM 15113</strain>
    </source>
</reference>
<protein>
    <submittedName>
        <fullName evidence="8">Precorrin-3B C(17)-methyltransferase</fullName>
        <ecNumber evidence="8">2.1.1.131</ecNumber>
    </submittedName>
</protein>
<evidence type="ECO:0000259" key="7">
    <source>
        <dbReference type="Pfam" id="PF11760"/>
    </source>
</evidence>
<feature type="domain" description="Cobalamin synthesis G N-terminal" evidence="7">
    <location>
        <begin position="55"/>
        <end position="134"/>
    </location>
</feature>
<dbReference type="PANTHER" id="PTHR47036">
    <property type="entry name" value="COBALT-FACTOR III C(17)-METHYLTRANSFERASE-RELATED"/>
    <property type="match status" value="1"/>
</dbReference>
<dbReference type="InterPro" id="IPR035996">
    <property type="entry name" value="4pyrrol_Methylase_sf"/>
</dbReference>
<dbReference type="CDD" id="cd11646">
    <property type="entry name" value="Precorrin_3B_C17_MT"/>
    <property type="match status" value="1"/>
</dbReference>
<evidence type="ECO:0000256" key="3">
    <source>
        <dbReference type="ARBA" id="ARBA00022603"/>
    </source>
</evidence>
<dbReference type="Gene3D" id="3.30.950.10">
    <property type="entry name" value="Methyltransferase, Cobalt-precorrin-4 Transmethylase, Domain 2"/>
    <property type="match status" value="1"/>
</dbReference>
<dbReference type="Proteomes" id="UP000324065">
    <property type="component" value="Unassembled WGS sequence"/>
</dbReference>
<dbReference type="GO" id="GO:0009236">
    <property type="term" value="P:cobalamin biosynthetic process"/>
    <property type="evidence" value="ECO:0007669"/>
    <property type="project" value="UniProtKB-UniPathway"/>
</dbReference>
<evidence type="ECO:0000256" key="1">
    <source>
        <dbReference type="ARBA" id="ARBA00004953"/>
    </source>
</evidence>